<dbReference type="RefSeq" id="WP_146907842.1">
    <property type="nucleotide sequence ID" value="NZ_BJUS01000004.1"/>
</dbReference>
<organism evidence="3 4">
    <name type="scientific">Halomonas halophila</name>
    <dbReference type="NCBI Taxonomy" id="29573"/>
    <lineage>
        <taxon>Bacteria</taxon>
        <taxon>Pseudomonadati</taxon>
        <taxon>Pseudomonadota</taxon>
        <taxon>Gammaproteobacteria</taxon>
        <taxon>Oceanospirillales</taxon>
        <taxon>Halomonadaceae</taxon>
        <taxon>Halomonas</taxon>
    </lineage>
</organism>
<sequence length="296" mass="31365">MSGARVTGGVRTAVASGCELGEGPQWHAASGRLVWCDILGKRLHWLEVESGETGVIDLDHMASLAAPLDDGGMLVVGEDRLSRLDLASGAIERLMGFEGDNAVTRSNDARVDRHGSLWLSSMGKGAESGAGSLYRLHRGELSRLRSGLTIPNAICFSPQGEFAHFADTARGIVYRWALDAEGWPVGEPEPWVDVTQREGNPDGAVIDAEGAMWLALWGAGKVVRLDREGREIGAIVLPTSQPSCPAFGGPGLASLYITTAREGMSAEQRAREPGAGDLFVAELAVRGLAEPTLRLG</sequence>
<feature type="domain" description="SMP-30/Gluconolactonase/LRE-like region" evidence="2">
    <location>
        <begin position="20"/>
        <end position="261"/>
    </location>
</feature>
<comment type="similarity">
    <text evidence="1">Belongs to the SMP-30/CGR1 family.</text>
</comment>
<dbReference type="SUPFAM" id="SSF63829">
    <property type="entry name" value="Calcium-dependent phosphotriesterase"/>
    <property type="match status" value="1"/>
</dbReference>
<dbReference type="InterPro" id="IPR013658">
    <property type="entry name" value="SGL"/>
</dbReference>
<evidence type="ECO:0000259" key="2">
    <source>
        <dbReference type="Pfam" id="PF08450"/>
    </source>
</evidence>
<reference evidence="3 4" key="1">
    <citation type="submission" date="2019-07" db="EMBL/GenBank/DDBJ databases">
        <title>Whole genome shotgun sequence of Halomonas halophila NBRC 102604.</title>
        <authorList>
            <person name="Hosoyama A."/>
            <person name="Uohara A."/>
            <person name="Ohji S."/>
            <person name="Ichikawa N."/>
        </authorList>
    </citation>
    <scope>NUCLEOTIDE SEQUENCE [LARGE SCALE GENOMIC DNA]</scope>
    <source>
        <strain evidence="3 4">NBRC 102604</strain>
    </source>
</reference>
<protein>
    <submittedName>
        <fullName evidence="3">Gluconolactonase</fullName>
    </submittedName>
</protein>
<dbReference type="PRINTS" id="PR01790">
    <property type="entry name" value="SMP30FAMILY"/>
</dbReference>
<evidence type="ECO:0000313" key="3">
    <source>
        <dbReference type="EMBL" id="GEK72144.1"/>
    </source>
</evidence>
<dbReference type="PANTHER" id="PTHR10907:SF47">
    <property type="entry name" value="REGUCALCIN"/>
    <property type="match status" value="1"/>
</dbReference>
<dbReference type="Pfam" id="PF08450">
    <property type="entry name" value="SGL"/>
    <property type="match status" value="1"/>
</dbReference>
<dbReference type="InterPro" id="IPR005511">
    <property type="entry name" value="SMP-30"/>
</dbReference>
<dbReference type="Gene3D" id="2.120.10.30">
    <property type="entry name" value="TolB, C-terminal domain"/>
    <property type="match status" value="1"/>
</dbReference>
<proteinExistence type="inferred from homology"/>
<comment type="caution">
    <text evidence="3">The sequence shown here is derived from an EMBL/GenBank/DDBJ whole genome shotgun (WGS) entry which is preliminary data.</text>
</comment>
<dbReference type="EMBL" id="BJUS01000004">
    <property type="protein sequence ID" value="GEK72144.1"/>
    <property type="molecule type" value="Genomic_DNA"/>
</dbReference>
<dbReference type="PANTHER" id="PTHR10907">
    <property type="entry name" value="REGUCALCIN"/>
    <property type="match status" value="1"/>
</dbReference>
<evidence type="ECO:0000313" key="4">
    <source>
        <dbReference type="Proteomes" id="UP000321121"/>
    </source>
</evidence>
<keyword evidence="4" id="KW-1185">Reference proteome</keyword>
<gene>
    <name evidence="3" type="ORF">HHA04nite_06880</name>
</gene>
<name>A0ABQ0U0S2_9GAMM</name>
<dbReference type="InterPro" id="IPR011042">
    <property type="entry name" value="6-blade_b-propeller_TolB-like"/>
</dbReference>
<dbReference type="Proteomes" id="UP000321121">
    <property type="component" value="Unassembled WGS sequence"/>
</dbReference>
<evidence type="ECO:0000256" key="1">
    <source>
        <dbReference type="ARBA" id="ARBA00008853"/>
    </source>
</evidence>
<accession>A0ABQ0U0S2</accession>